<keyword evidence="4" id="KW-0288">FMN</keyword>
<feature type="domain" description="Nitroreductase" evidence="6">
    <location>
        <begin position="200"/>
        <end position="277"/>
    </location>
</feature>
<dbReference type="Pfam" id="PF00881">
    <property type="entry name" value="Nitroreductase"/>
    <property type="match status" value="2"/>
</dbReference>
<name>A0A923H8W3_9FLAO</name>
<dbReference type="EMBL" id="JACNMF010000002">
    <property type="protein sequence ID" value="MBC3758493.1"/>
    <property type="molecule type" value="Genomic_DNA"/>
</dbReference>
<evidence type="ECO:0000313" key="8">
    <source>
        <dbReference type="Proteomes" id="UP000656244"/>
    </source>
</evidence>
<dbReference type="PANTHER" id="PTHR43673:SF2">
    <property type="entry name" value="NITROREDUCTASE"/>
    <property type="match status" value="1"/>
</dbReference>
<dbReference type="InterPro" id="IPR029479">
    <property type="entry name" value="Nitroreductase"/>
</dbReference>
<comment type="cofactor">
    <cofactor evidence="1">
        <name>FMN</name>
        <dbReference type="ChEBI" id="CHEBI:58210"/>
    </cofactor>
</comment>
<dbReference type="RefSeq" id="WP_186561418.1">
    <property type="nucleotide sequence ID" value="NZ_JACNMF010000002.1"/>
</dbReference>
<feature type="domain" description="Nitroreductase" evidence="6">
    <location>
        <begin position="134"/>
        <end position="186"/>
    </location>
</feature>
<keyword evidence="3" id="KW-0285">Flavoprotein</keyword>
<evidence type="ECO:0000256" key="1">
    <source>
        <dbReference type="ARBA" id="ARBA00001917"/>
    </source>
</evidence>
<evidence type="ECO:0000256" key="2">
    <source>
        <dbReference type="ARBA" id="ARBA00007118"/>
    </source>
</evidence>
<dbReference type="Proteomes" id="UP000656244">
    <property type="component" value="Unassembled WGS sequence"/>
</dbReference>
<sequence>MKLYYRHSNVFSINSFEKIEAKIILNYHGIEKGFVHDKIRPRFAIKRVKNLIEDLKTVDRKFGHNSQTLIAQKVLIDYYEYHHENKISIEDFFTEETYINLKAESTIEDKAFVEKNEEAYFSEINKPFDLFSNSRKSIRSFTNEKIPTETIEEVVAIASNAPSVCNRQPARTYFINNKAVVNKVLEIQGGLRGFQNEINQILVVTTDRNYFYTVGERNQFYIDGGIYLMNVMYALHFKKIGCCPANWGKTIDADRKARKILDLKESEKIICVLAIGYIDGDIKYTLSKRRPLDEVLKIVN</sequence>
<proteinExistence type="inferred from homology"/>
<evidence type="ECO:0000256" key="5">
    <source>
        <dbReference type="ARBA" id="ARBA00023002"/>
    </source>
</evidence>
<evidence type="ECO:0000313" key="7">
    <source>
        <dbReference type="EMBL" id="MBC3758493.1"/>
    </source>
</evidence>
<comment type="similarity">
    <text evidence="2">Belongs to the nitroreductase family.</text>
</comment>
<evidence type="ECO:0000259" key="6">
    <source>
        <dbReference type="Pfam" id="PF00881"/>
    </source>
</evidence>
<keyword evidence="8" id="KW-1185">Reference proteome</keyword>
<reference evidence="7" key="1">
    <citation type="submission" date="2020-08" db="EMBL/GenBank/DDBJ databases">
        <title>Hyunsoonleella sp. strain SJ7 genome sequencing and assembly.</title>
        <authorList>
            <person name="Kim I."/>
        </authorList>
    </citation>
    <scope>NUCLEOTIDE SEQUENCE</scope>
    <source>
        <strain evidence="7">SJ7</strain>
    </source>
</reference>
<dbReference type="SUPFAM" id="SSF55469">
    <property type="entry name" value="FMN-dependent nitroreductase-like"/>
    <property type="match status" value="1"/>
</dbReference>
<organism evidence="7 8">
    <name type="scientific">Hyunsoonleella aquatilis</name>
    <dbReference type="NCBI Taxonomy" id="2762758"/>
    <lineage>
        <taxon>Bacteria</taxon>
        <taxon>Pseudomonadati</taxon>
        <taxon>Bacteroidota</taxon>
        <taxon>Flavobacteriia</taxon>
        <taxon>Flavobacteriales</taxon>
        <taxon>Flavobacteriaceae</taxon>
    </lineage>
</organism>
<protein>
    <submittedName>
        <fullName evidence="7">Nitroreductase family protein</fullName>
    </submittedName>
</protein>
<accession>A0A923H8W3</accession>
<dbReference type="GO" id="GO:0016491">
    <property type="term" value="F:oxidoreductase activity"/>
    <property type="evidence" value="ECO:0007669"/>
    <property type="project" value="UniProtKB-KW"/>
</dbReference>
<comment type="caution">
    <text evidence="7">The sequence shown here is derived from an EMBL/GenBank/DDBJ whole genome shotgun (WGS) entry which is preliminary data.</text>
</comment>
<evidence type="ECO:0000256" key="3">
    <source>
        <dbReference type="ARBA" id="ARBA00022630"/>
    </source>
</evidence>
<dbReference type="PANTHER" id="PTHR43673">
    <property type="entry name" value="NAD(P)H NITROREDUCTASE YDGI-RELATED"/>
    <property type="match status" value="1"/>
</dbReference>
<keyword evidence="5" id="KW-0560">Oxidoreductase</keyword>
<gene>
    <name evidence="7" type="ORF">H7U19_08765</name>
</gene>
<evidence type="ECO:0000256" key="4">
    <source>
        <dbReference type="ARBA" id="ARBA00022643"/>
    </source>
</evidence>
<dbReference type="AlphaFoldDB" id="A0A923H8W3"/>
<dbReference type="InterPro" id="IPR000415">
    <property type="entry name" value="Nitroreductase-like"/>
</dbReference>
<dbReference type="Gene3D" id="3.40.109.10">
    <property type="entry name" value="NADH Oxidase"/>
    <property type="match status" value="1"/>
</dbReference>